<dbReference type="InterPro" id="IPR023509">
    <property type="entry name" value="DTD-like_sf"/>
</dbReference>
<dbReference type="GO" id="GO:0051500">
    <property type="term" value="F:D-tyrosyl-tRNA(Tyr) deacylase activity"/>
    <property type="evidence" value="ECO:0007669"/>
    <property type="project" value="TreeGrafter"/>
</dbReference>
<reference evidence="2" key="1">
    <citation type="submission" date="2018-06" db="EMBL/GenBank/DDBJ databases">
        <authorList>
            <person name="Zhirakovskaya E."/>
        </authorList>
    </citation>
    <scope>NUCLEOTIDE SEQUENCE</scope>
</reference>
<name>A0A3B1B0E0_9ZZZZ</name>
<dbReference type="Pfam" id="PF02580">
    <property type="entry name" value="Tyr_Deacylase"/>
    <property type="match status" value="1"/>
</dbReference>
<dbReference type="EMBL" id="UOFY01000039">
    <property type="protein sequence ID" value="VAX09582.1"/>
    <property type="molecule type" value="Genomic_DNA"/>
</dbReference>
<dbReference type="InterPro" id="IPR003732">
    <property type="entry name" value="Daa-tRNA_deacyls_DTD"/>
</dbReference>
<organism evidence="2">
    <name type="scientific">hydrothermal vent metagenome</name>
    <dbReference type="NCBI Taxonomy" id="652676"/>
    <lineage>
        <taxon>unclassified sequences</taxon>
        <taxon>metagenomes</taxon>
        <taxon>ecological metagenomes</taxon>
    </lineage>
</organism>
<evidence type="ECO:0000256" key="1">
    <source>
        <dbReference type="ARBA" id="ARBA00009673"/>
    </source>
</evidence>
<comment type="similarity">
    <text evidence="1">Belongs to the DTD family.</text>
</comment>
<dbReference type="PANTHER" id="PTHR10472:SF5">
    <property type="entry name" value="D-AMINOACYL-TRNA DEACYLASE 1"/>
    <property type="match status" value="1"/>
</dbReference>
<dbReference type="FunFam" id="3.50.80.10:FF:000001">
    <property type="entry name" value="D-aminoacyl-tRNA deacylase"/>
    <property type="match status" value="1"/>
</dbReference>
<dbReference type="NCBIfam" id="TIGR00256">
    <property type="entry name" value="D-aminoacyl-tRNA deacylase"/>
    <property type="match status" value="1"/>
</dbReference>
<evidence type="ECO:0000313" key="2">
    <source>
        <dbReference type="EMBL" id="VAX09582.1"/>
    </source>
</evidence>
<dbReference type="Gene3D" id="3.50.80.10">
    <property type="entry name" value="D-tyrosyl-tRNA(Tyr) deacylase"/>
    <property type="match status" value="1"/>
</dbReference>
<gene>
    <name evidence="2" type="ORF">MNBD_GAMMA25-2209</name>
</gene>
<dbReference type="AlphaFoldDB" id="A0A3B1B0E0"/>
<dbReference type="PANTHER" id="PTHR10472">
    <property type="entry name" value="D-TYROSYL-TRNA TYR DEACYLASE"/>
    <property type="match status" value="1"/>
</dbReference>
<protein>
    <submittedName>
        <fullName evidence="2">D-aminoacyl-tRNA deacylase</fullName>
        <ecNumber evidence="2">3.1.1.96</ecNumber>
    </submittedName>
</protein>
<sequence length="147" mass="16178">MIALIQRVREARVLVDEVCIAEIGHGLLALIGVEKQDEQEQAQRLLQRILGYRIFADMDDKMNLSLKDIGGGLLLVPQFTLAADTDKGMRPSFSSAAPPEKGRALFDHLSLQAKEKHAEVGFGKFGADMQVSLTNDGPVTFWLQATK</sequence>
<proteinExistence type="inferred from homology"/>
<dbReference type="HAMAP" id="MF_00518">
    <property type="entry name" value="Deacylase_Dtd"/>
    <property type="match status" value="1"/>
</dbReference>
<dbReference type="GO" id="GO:0005737">
    <property type="term" value="C:cytoplasm"/>
    <property type="evidence" value="ECO:0007669"/>
    <property type="project" value="InterPro"/>
</dbReference>
<accession>A0A3B1B0E0</accession>
<dbReference type="EC" id="3.1.1.96" evidence="2"/>
<keyword evidence="2" id="KW-0378">Hydrolase</keyword>
<dbReference type="SUPFAM" id="SSF69500">
    <property type="entry name" value="DTD-like"/>
    <property type="match status" value="1"/>
</dbReference>